<gene>
    <name evidence="3" type="ORF">NBRC116591_04430</name>
</gene>
<dbReference type="InterPro" id="IPR000868">
    <property type="entry name" value="Isochorismatase-like_dom"/>
</dbReference>
<organism evidence="3 4">
    <name type="scientific">Sessilibacter corallicola</name>
    <dbReference type="NCBI Taxonomy" id="2904075"/>
    <lineage>
        <taxon>Bacteria</taxon>
        <taxon>Pseudomonadati</taxon>
        <taxon>Pseudomonadota</taxon>
        <taxon>Gammaproteobacteria</taxon>
        <taxon>Cellvibrionales</taxon>
        <taxon>Cellvibrionaceae</taxon>
        <taxon>Sessilibacter</taxon>
    </lineage>
</organism>
<keyword evidence="4" id="KW-1185">Reference proteome</keyword>
<reference evidence="3 4" key="1">
    <citation type="submission" date="2024-04" db="EMBL/GenBank/DDBJ databases">
        <title>Draft genome sequence of Sessilibacter corallicola NBRC 116591.</title>
        <authorList>
            <person name="Miyakawa T."/>
            <person name="Kusuya Y."/>
            <person name="Miura T."/>
        </authorList>
    </citation>
    <scope>NUCLEOTIDE SEQUENCE [LARGE SCALE GENOMIC DNA]</scope>
    <source>
        <strain evidence="3 4">KU-00831-HH</strain>
    </source>
</reference>
<dbReference type="InterPro" id="IPR036380">
    <property type="entry name" value="Isochorismatase-like_sf"/>
</dbReference>
<dbReference type="InterPro" id="IPR050272">
    <property type="entry name" value="Isochorismatase-like_hydrls"/>
</dbReference>
<comment type="caution">
    <text evidence="3">The sequence shown here is derived from an EMBL/GenBank/DDBJ whole genome shotgun (WGS) entry which is preliminary data.</text>
</comment>
<dbReference type="RefSeq" id="WP_353301516.1">
    <property type="nucleotide sequence ID" value="NZ_BAABWN010000001.1"/>
</dbReference>
<feature type="domain" description="Isochorismatase-like" evidence="2">
    <location>
        <begin position="24"/>
        <end position="163"/>
    </location>
</feature>
<evidence type="ECO:0000256" key="1">
    <source>
        <dbReference type="ARBA" id="ARBA00022801"/>
    </source>
</evidence>
<dbReference type="Proteomes" id="UP001465153">
    <property type="component" value="Unassembled WGS sequence"/>
</dbReference>
<accession>A0ABQ0A4P5</accession>
<dbReference type="CDD" id="cd01014">
    <property type="entry name" value="nicotinamidase_related"/>
    <property type="match status" value="1"/>
</dbReference>
<proteinExistence type="predicted"/>
<dbReference type="Gene3D" id="3.40.50.850">
    <property type="entry name" value="Isochorismatase-like"/>
    <property type="match status" value="1"/>
</dbReference>
<sequence length="201" mass="21123">MSEPSTTLRELVGLNNEASSISTSALIIIDAQNTYREGVMKLDGVEGALKECRILLEKFRASGRPVYHIQHDAGEGSPYDVNAPIGQIADVVAPIEGEPVIVKNYPSSFVGTELEAMLKEADVNNLILTGFMSHMCVNSTARNAFSLGFNPTVVASATATRALPSKATGKIIPSDLLNEAALAALSDLPSAVVPSAADVPD</sequence>
<dbReference type="EMBL" id="BAABWN010000001">
    <property type="protein sequence ID" value="GAA6166633.1"/>
    <property type="molecule type" value="Genomic_DNA"/>
</dbReference>
<dbReference type="SUPFAM" id="SSF52499">
    <property type="entry name" value="Isochorismatase-like hydrolases"/>
    <property type="match status" value="1"/>
</dbReference>
<evidence type="ECO:0000313" key="3">
    <source>
        <dbReference type="EMBL" id="GAA6166633.1"/>
    </source>
</evidence>
<dbReference type="GO" id="GO:0016787">
    <property type="term" value="F:hydrolase activity"/>
    <property type="evidence" value="ECO:0007669"/>
    <property type="project" value="UniProtKB-KW"/>
</dbReference>
<dbReference type="PANTHER" id="PTHR43540:SF15">
    <property type="entry name" value="BLR5631 PROTEIN"/>
    <property type="match status" value="1"/>
</dbReference>
<keyword evidence="1 3" id="KW-0378">Hydrolase</keyword>
<dbReference type="PANTHER" id="PTHR43540">
    <property type="entry name" value="PEROXYUREIDOACRYLATE/UREIDOACRYLATE AMIDOHYDROLASE-RELATED"/>
    <property type="match status" value="1"/>
</dbReference>
<protein>
    <submittedName>
        <fullName evidence="3">Cysteine hydrolase family protein</fullName>
    </submittedName>
</protein>
<name>A0ABQ0A4P5_9GAMM</name>
<evidence type="ECO:0000259" key="2">
    <source>
        <dbReference type="Pfam" id="PF00857"/>
    </source>
</evidence>
<evidence type="ECO:0000313" key="4">
    <source>
        <dbReference type="Proteomes" id="UP001465153"/>
    </source>
</evidence>
<dbReference type="Pfam" id="PF00857">
    <property type="entry name" value="Isochorismatase"/>
    <property type="match status" value="1"/>
</dbReference>